<dbReference type="Pfam" id="PF09383">
    <property type="entry name" value="NIL"/>
    <property type="match status" value="1"/>
</dbReference>
<dbReference type="InterPro" id="IPR003439">
    <property type="entry name" value="ABC_transporter-like_ATP-bd"/>
</dbReference>
<keyword evidence="10" id="KW-0029">Amino-acid transport</keyword>
<dbReference type="Gene3D" id="3.40.50.300">
    <property type="entry name" value="P-loop containing nucleotide triphosphate hydrolases"/>
    <property type="match status" value="1"/>
</dbReference>
<dbReference type="SUPFAM" id="SSF55021">
    <property type="entry name" value="ACT-like"/>
    <property type="match status" value="1"/>
</dbReference>
<keyword evidence="11" id="KW-0472">Membrane</keyword>
<evidence type="ECO:0000256" key="9">
    <source>
        <dbReference type="ARBA" id="ARBA00022967"/>
    </source>
</evidence>
<dbReference type="CDD" id="cd03258">
    <property type="entry name" value="ABC_MetN_methionine_transporter"/>
    <property type="match status" value="1"/>
</dbReference>
<evidence type="ECO:0000256" key="4">
    <source>
        <dbReference type="ARBA" id="ARBA00020019"/>
    </source>
</evidence>
<gene>
    <name evidence="13" type="ORF">ADINL_2601</name>
</gene>
<evidence type="ECO:0000256" key="11">
    <source>
        <dbReference type="ARBA" id="ARBA00023136"/>
    </source>
</evidence>
<dbReference type="OrthoDB" id="9802264at2"/>
<dbReference type="InterPro" id="IPR050086">
    <property type="entry name" value="MetN_ABC_transporter-like"/>
</dbReference>
<dbReference type="Proteomes" id="UP000027318">
    <property type="component" value="Unassembled WGS sequence"/>
</dbReference>
<evidence type="ECO:0000313" key="14">
    <source>
        <dbReference type="Proteomes" id="UP000027318"/>
    </source>
</evidence>
<evidence type="ECO:0000259" key="12">
    <source>
        <dbReference type="PROSITE" id="PS50893"/>
    </source>
</evidence>
<dbReference type="RefSeq" id="WP_036548588.1">
    <property type="nucleotide sequence ID" value="NZ_JMSZ01000032.1"/>
</dbReference>
<accession>A0A063Y4Q7</accession>
<name>A0A063Y4Q7_9GAMM</name>
<keyword evidence="7" id="KW-0547">Nucleotide-binding</keyword>
<evidence type="ECO:0000256" key="8">
    <source>
        <dbReference type="ARBA" id="ARBA00022840"/>
    </source>
</evidence>
<dbReference type="InterPro" id="IPR003593">
    <property type="entry name" value="AAA+_ATPase"/>
</dbReference>
<comment type="subcellular location">
    <subcellularLocation>
        <location evidence="2">Cell inner membrane</location>
        <topology evidence="2">Peripheral membrane protein</topology>
    </subcellularLocation>
</comment>
<keyword evidence="5" id="KW-0813">Transport</keyword>
<evidence type="ECO:0000256" key="2">
    <source>
        <dbReference type="ARBA" id="ARBA00004417"/>
    </source>
</evidence>
<evidence type="ECO:0000256" key="7">
    <source>
        <dbReference type="ARBA" id="ARBA00022741"/>
    </source>
</evidence>
<comment type="function">
    <text evidence="1">Part of the ABC transporter FtsEX involved in cellular division. Important for assembly or stability of the septal ring.</text>
</comment>
<dbReference type="Gene3D" id="3.30.70.260">
    <property type="match status" value="1"/>
</dbReference>
<dbReference type="AlphaFoldDB" id="A0A063Y4Q7"/>
<dbReference type="GO" id="GO:0016887">
    <property type="term" value="F:ATP hydrolysis activity"/>
    <property type="evidence" value="ECO:0007669"/>
    <property type="project" value="InterPro"/>
</dbReference>
<dbReference type="PANTHER" id="PTHR43166">
    <property type="entry name" value="AMINO ACID IMPORT ATP-BINDING PROTEIN"/>
    <property type="match status" value="1"/>
</dbReference>
<proteinExistence type="inferred from homology"/>
<comment type="caution">
    <text evidence="13">The sequence shown here is derived from an EMBL/GenBank/DDBJ whole genome shotgun (WGS) entry which is preliminary data.</text>
</comment>
<dbReference type="FunFam" id="3.40.50.300:FF:000056">
    <property type="entry name" value="Cell division ATP-binding protein FtsE"/>
    <property type="match status" value="1"/>
</dbReference>
<sequence length="336" mass="36645">MIEFERVHKTYKVGGREITALEPCDLQIPQGQIFGLIGHSGAGKSTLLRLINRLEEPSGGRILVDGIDVTALPAKGLRQFRQKLGMIFQHFNLLSSKTVADNVAMPLKLAGEHTAAEIRTRVAMLLARVGLSDHADKYPAQLSGGQKQRVGIARALATSPKILLCDEATSALDPQTTAQVLQLLNELNRELNLTIVLITHEMDVIRRVCDQVAVMDAGQIVEQGPVAEVFLHPKHPTTRRFVFEAEQLDENEMANDFAQVQGRIVRLTFQGQATYAPLLGQIARQSGVDYSILGGRIDHIRDVPYGQLTLSLVGGDADAALAQLKAADVTVEVLRA</sequence>
<dbReference type="EMBL" id="JMSZ01000032">
    <property type="protein sequence ID" value="KDE39472.1"/>
    <property type="molecule type" value="Genomic_DNA"/>
</dbReference>
<keyword evidence="6" id="KW-1003">Cell membrane</keyword>
<comment type="similarity">
    <text evidence="3">Belongs to the ABC transporter superfamily.</text>
</comment>
<dbReference type="InterPro" id="IPR045865">
    <property type="entry name" value="ACT-like_dom_sf"/>
</dbReference>
<protein>
    <recommendedName>
        <fullName evidence="4">Cell division ATP-binding protein FtsE</fullName>
    </recommendedName>
</protein>
<evidence type="ECO:0000256" key="1">
    <source>
        <dbReference type="ARBA" id="ARBA00002579"/>
    </source>
</evidence>
<keyword evidence="9" id="KW-1278">Translocase</keyword>
<dbReference type="SMART" id="SM00930">
    <property type="entry name" value="NIL"/>
    <property type="match status" value="1"/>
</dbReference>
<dbReference type="InterPro" id="IPR041701">
    <property type="entry name" value="MetN_ABC"/>
</dbReference>
<keyword evidence="8 13" id="KW-0067">ATP-binding</keyword>
<dbReference type="Pfam" id="PF00005">
    <property type="entry name" value="ABC_tran"/>
    <property type="match status" value="1"/>
</dbReference>
<dbReference type="PANTHER" id="PTHR43166:SF30">
    <property type="entry name" value="METHIONINE IMPORT ATP-BINDING PROTEIN METN"/>
    <property type="match status" value="1"/>
</dbReference>
<dbReference type="SUPFAM" id="SSF52540">
    <property type="entry name" value="P-loop containing nucleoside triphosphate hydrolases"/>
    <property type="match status" value="1"/>
</dbReference>
<dbReference type="InterPro" id="IPR018449">
    <property type="entry name" value="NIL_domain"/>
</dbReference>
<dbReference type="STRING" id="267850.ADINL_2601"/>
<dbReference type="PATRIC" id="fig|267850.7.peg.2569"/>
<dbReference type="PROSITE" id="PS00211">
    <property type="entry name" value="ABC_TRANSPORTER_1"/>
    <property type="match status" value="1"/>
</dbReference>
<keyword evidence="14" id="KW-1185">Reference proteome</keyword>
<evidence type="ECO:0000313" key="13">
    <source>
        <dbReference type="EMBL" id="KDE39472.1"/>
    </source>
</evidence>
<evidence type="ECO:0000256" key="6">
    <source>
        <dbReference type="ARBA" id="ARBA00022475"/>
    </source>
</evidence>
<dbReference type="GO" id="GO:0006865">
    <property type="term" value="P:amino acid transport"/>
    <property type="evidence" value="ECO:0007669"/>
    <property type="project" value="UniProtKB-KW"/>
</dbReference>
<reference evidence="13 14" key="1">
    <citation type="journal article" date="2005" name="Int. J. Syst. Evol. Microbiol.">
        <title>Nitrincola lacisaponensis gen. nov., sp. nov., a novel alkaliphilic bacterium isolated from an alkaline, saline lake.</title>
        <authorList>
            <person name="Dimitriu P.A."/>
            <person name="Shukla S.K."/>
            <person name="Conradt J."/>
            <person name="Marquez M.C."/>
            <person name="Ventosa A."/>
            <person name="Maglia A."/>
            <person name="Peyton B.M."/>
            <person name="Pinkart H.C."/>
            <person name="Mormile M.R."/>
        </authorList>
    </citation>
    <scope>NUCLEOTIDE SEQUENCE [LARGE SCALE GENOMIC DNA]</scope>
    <source>
        <strain evidence="13 14">4CA</strain>
    </source>
</reference>
<dbReference type="GO" id="GO:0005886">
    <property type="term" value="C:plasma membrane"/>
    <property type="evidence" value="ECO:0007669"/>
    <property type="project" value="UniProtKB-SubCell"/>
</dbReference>
<dbReference type="GO" id="GO:0005524">
    <property type="term" value="F:ATP binding"/>
    <property type="evidence" value="ECO:0007669"/>
    <property type="project" value="UniProtKB-KW"/>
</dbReference>
<dbReference type="InterPro" id="IPR027417">
    <property type="entry name" value="P-loop_NTPase"/>
</dbReference>
<feature type="domain" description="ABC transporter" evidence="12">
    <location>
        <begin position="2"/>
        <end position="242"/>
    </location>
</feature>
<organism evidence="13 14">
    <name type="scientific">Nitrincola lacisaponensis</name>
    <dbReference type="NCBI Taxonomy" id="267850"/>
    <lineage>
        <taxon>Bacteria</taxon>
        <taxon>Pseudomonadati</taxon>
        <taxon>Pseudomonadota</taxon>
        <taxon>Gammaproteobacteria</taxon>
        <taxon>Oceanospirillales</taxon>
        <taxon>Oceanospirillaceae</taxon>
        <taxon>Nitrincola</taxon>
    </lineage>
</organism>
<evidence type="ECO:0000256" key="5">
    <source>
        <dbReference type="ARBA" id="ARBA00022448"/>
    </source>
</evidence>
<evidence type="ECO:0000256" key="3">
    <source>
        <dbReference type="ARBA" id="ARBA00005417"/>
    </source>
</evidence>
<dbReference type="SMART" id="SM00382">
    <property type="entry name" value="AAA"/>
    <property type="match status" value="1"/>
</dbReference>
<dbReference type="InterPro" id="IPR017871">
    <property type="entry name" value="ABC_transporter-like_CS"/>
</dbReference>
<dbReference type="PROSITE" id="PS50893">
    <property type="entry name" value="ABC_TRANSPORTER_2"/>
    <property type="match status" value="1"/>
</dbReference>
<evidence type="ECO:0000256" key="10">
    <source>
        <dbReference type="ARBA" id="ARBA00022970"/>
    </source>
</evidence>